<feature type="coiled-coil region" evidence="4">
    <location>
        <begin position="146"/>
        <end position="180"/>
    </location>
</feature>
<dbReference type="Gene3D" id="2.60.120.40">
    <property type="match status" value="2"/>
</dbReference>
<dbReference type="PROSITE" id="PS50871">
    <property type="entry name" value="C1Q"/>
    <property type="match status" value="2"/>
</dbReference>
<accession>A0A8W8NSJ4</accession>
<protein>
    <recommendedName>
        <fullName evidence="5">C1q domain-containing protein</fullName>
    </recommendedName>
</protein>
<keyword evidence="7" id="KW-1185">Reference proteome</keyword>
<dbReference type="PRINTS" id="PR00007">
    <property type="entry name" value="COMPLEMNTC1Q"/>
</dbReference>
<dbReference type="CDD" id="cd14686">
    <property type="entry name" value="bZIP"/>
    <property type="match status" value="1"/>
</dbReference>
<evidence type="ECO:0000313" key="7">
    <source>
        <dbReference type="Proteomes" id="UP000005408"/>
    </source>
</evidence>
<dbReference type="Pfam" id="PF00386">
    <property type="entry name" value="C1q"/>
    <property type="match status" value="2"/>
</dbReference>
<dbReference type="SMART" id="SM00110">
    <property type="entry name" value="C1Q"/>
    <property type="match status" value="1"/>
</dbReference>
<sequence length="319" mass="35017">MESKFQGLSQEMNALKQENAALKSEVLSEITTLVYFSAFRISPLAYSSYTHADVVYDGVRSNYKNCYNPTTGRFIAPIKGLYVFTWEIVTAPGKLFDTELLVNGERVMLNSCNYNALHSAQSPCTGVAPTHLDSGDIVHIRATTGNYLEEQRLNQMESQIQGLSQEVNTLKQENTALKAQVSSGNTTLVYFSAYRTNDLNFPSTTSADVVYDGVRSNHHNCYDATTGLFTAPVKGLYVFTWESLTAAAKIFDSELMVNGVVMMLNNCNFLSTQGAYSSCTGVAPTHLEPGDIAHIRATSGNHLHGGGWSSFSGWLVHRT</sequence>
<evidence type="ECO:0000313" key="6">
    <source>
        <dbReference type="EnsemblMetazoa" id="G7858.2:cds"/>
    </source>
</evidence>
<organism evidence="6 7">
    <name type="scientific">Magallana gigas</name>
    <name type="common">Pacific oyster</name>
    <name type="synonym">Crassostrea gigas</name>
    <dbReference type="NCBI Taxonomy" id="29159"/>
    <lineage>
        <taxon>Eukaryota</taxon>
        <taxon>Metazoa</taxon>
        <taxon>Spiralia</taxon>
        <taxon>Lophotrochozoa</taxon>
        <taxon>Mollusca</taxon>
        <taxon>Bivalvia</taxon>
        <taxon>Autobranchia</taxon>
        <taxon>Pteriomorphia</taxon>
        <taxon>Ostreida</taxon>
        <taxon>Ostreoidea</taxon>
        <taxon>Ostreidae</taxon>
        <taxon>Magallana</taxon>
    </lineage>
</organism>
<reference evidence="6" key="1">
    <citation type="submission" date="2022-08" db="UniProtKB">
        <authorList>
            <consortium name="EnsemblMetazoa"/>
        </authorList>
    </citation>
    <scope>IDENTIFICATION</scope>
    <source>
        <strain evidence="6">05x7-T-G4-1.051#20</strain>
    </source>
</reference>
<dbReference type="SUPFAM" id="SSF49842">
    <property type="entry name" value="TNF-like"/>
    <property type="match status" value="2"/>
</dbReference>
<dbReference type="PANTHER" id="PTHR22923:SF116">
    <property type="entry name" value="C1Q DOMAIN-CONTAINING PROTEIN"/>
    <property type="match status" value="1"/>
</dbReference>
<dbReference type="Proteomes" id="UP000005408">
    <property type="component" value="Unassembled WGS sequence"/>
</dbReference>
<evidence type="ECO:0000256" key="2">
    <source>
        <dbReference type="ARBA" id="ARBA00022525"/>
    </source>
</evidence>
<dbReference type="InterPro" id="IPR008983">
    <property type="entry name" value="Tumour_necrosis_fac-like_dom"/>
</dbReference>
<evidence type="ECO:0000259" key="5">
    <source>
        <dbReference type="PROSITE" id="PS50871"/>
    </source>
</evidence>
<keyword evidence="3" id="KW-0732">Signal</keyword>
<dbReference type="AlphaFoldDB" id="A0A8W8NSJ4"/>
<name>A0A8W8NSJ4_MAGGI</name>
<keyword evidence="4" id="KW-0175">Coiled coil</keyword>
<feature type="domain" description="C1q" evidence="5">
    <location>
        <begin position="29"/>
        <end position="171"/>
    </location>
</feature>
<dbReference type="PANTHER" id="PTHR22923">
    <property type="entry name" value="CEREBELLIN-RELATED"/>
    <property type="match status" value="1"/>
</dbReference>
<dbReference type="EnsemblMetazoa" id="G7858.2">
    <property type="protein sequence ID" value="G7858.2:cds"/>
    <property type="gene ID" value="G7858"/>
</dbReference>
<dbReference type="InterPro" id="IPR050822">
    <property type="entry name" value="Cerebellin_Synaptic_Org"/>
</dbReference>
<evidence type="ECO:0000256" key="4">
    <source>
        <dbReference type="SAM" id="Coils"/>
    </source>
</evidence>
<dbReference type="GO" id="GO:0005576">
    <property type="term" value="C:extracellular region"/>
    <property type="evidence" value="ECO:0007669"/>
    <property type="project" value="UniProtKB-SubCell"/>
</dbReference>
<dbReference type="InterPro" id="IPR001073">
    <property type="entry name" value="C1q_dom"/>
</dbReference>
<comment type="subcellular location">
    <subcellularLocation>
        <location evidence="1">Secreted</location>
    </subcellularLocation>
</comment>
<feature type="domain" description="C1q" evidence="5">
    <location>
        <begin position="184"/>
        <end position="319"/>
    </location>
</feature>
<evidence type="ECO:0000256" key="3">
    <source>
        <dbReference type="ARBA" id="ARBA00022729"/>
    </source>
</evidence>
<proteinExistence type="predicted"/>
<evidence type="ECO:0000256" key="1">
    <source>
        <dbReference type="ARBA" id="ARBA00004613"/>
    </source>
</evidence>
<keyword evidence="2" id="KW-0964">Secreted</keyword>